<dbReference type="AlphaFoldDB" id="A0A4S3M636"/>
<dbReference type="PANTHER" id="PTHR37418:SF2">
    <property type="entry name" value="3-KETO-5-AMINOHEXANOATE CLEAVAGE ENZYME"/>
    <property type="match status" value="1"/>
</dbReference>
<dbReference type="Pfam" id="PF05853">
    <property type="entry name" value="BKACE"/>
    <property type="match status" value="1"/>
</dbReference>
<evidence type="ECO:0000256" key="3">
    <source>
        <dbReference type="ARBA" id="ARBA00022723"/>
    </source>
</evidence>
<reference evidence="5 6" key="1">
    <citation type="submission" date="2019-04" db="EMBL/GenBank/DDBJ databases">
        <title>Draft genome sequence of Youngimonas vesicularis.</title>
        <authorList>
            <person name="Hameed A."/>
        </authorList>
    </citation>
    <scope>NUCLEOTIDE SEQUENCE [LARGE SCALE GENOMIC DNA]</scope>
    <source>
        <strain evidence="5 6">CC-AMW-E</strain>
    </source>
</reference>
<dbReference type="PANTHER" id="PTHR37418">
    <property type="entry name" value="3-KETO-5-AMINOHEXANOATE CLEAVAGE ENZYME-RELATED"/>
    <property type="match status" value="1"/>
</dbReference>
<evidence type="ECO:0000256" key="1">
    <source>
        <dbReference type="ARBA" id="ARBA00001947"/>
    </source>
</evidence>
<evidence type="ECO:0000313" key="5">
    <source>
        <dbReference type="EMBL" id="THD71761.1"/>
    </source>
</evidence>
<dbReference type="Gene3D" id="3.20.20.70">
    <property type="entry name" value="Aldolase class I"/>
    <property type="match status" value="1"/>
</dbReference>
<dbReference type="GO" id="GO:0046872">
    <property type="term" value="F:metal ion binding"/>
    <property type="evidence" value="ECO:0007669"/>
    <property type="project" value="UniProtKB-KW"/>
</dbReference>
<sequence length="264" mass="28323">MRPLPQIMVAPNGARLTRKDHPAVPVTIPEIVACTRDCAAEGADGLHAHVRDAAQHHVLDAGLYAELIAEIETVLPGFYMQITTEAVGHYSPEQQRELVYALRPAAASIALREITQDQGNAVTAQFFHDCQDMGVGVQHILYDTSDVEHLARLVDSGVIPSDNLMALIVLGRYAPGQKSTPADLGAPASALLRHLPETDWAVCAFGAEETACLMAARNLGGKSRIGFENNRLNGDFTCAPDNASRVAELVRAINGATSRTEPVE</sequence>
<dbReference type="InterPro" id="IPR013785">
    <property type="entry name" value="Aldolase_TIM"/>
</dbReference>
<dbReference type="EMBL" id="SSMD01000010">
    <property type="protein sequence ID" value="THD71761.1"/>
    <property type="molecule type" value="Genomic_DNA"/>
</dbReference>
<keyword evidence="4" id="KW-0862">Zinc</keyword>
<keyword evidence="3" id="KW-0479">Metal-binding</keyword>
<dbReference type="GO" id="GO:0043720">
    <property type="term" value="F:3-keto-5-aminohexanoate cleavage activity"/>
    <property type="evidence" value="ECO:0007669"/>
    <property type="project" value="InterPro"/>
</dbReference>
<name>A0A4S3M636_9RHOB</name>
<evidence type="ECO:0000256" key="4">
    <source>
        <dbReference type="ARBA" id="ARBA00022833"/>
    </source>
</evidence>
<accession>A0A4S3M636</accession>
<comment type="cofactor">
    <cofactor evidence="1">
        <name>Zn(2+)</name>
        <dbReference type="ChEBI" id="CHEBI:29105"/>
    </cofactor>
</comment>
<keyword evidence="2" id="KW-0808">Transferase</keyword>
<dbReference type="OrthoDB" id="9805277at2"/>
<proteinExistence type="predicted"/>
<gene>
    <name evidence="5" type="ORF">E7681_16715</name>
</gene>
<evidence type="ECO:0000256" key="2">
    <source>
        <dbReference type="ARBA" id="ARBA00022679"/>
    </source>
</evidence>
<comment type="caution">
    <text evidence="5">The sequence shown here is derived from an EMBL/GenBank/DDBJ whole genome shotgun (WGS) entry which is preliminary data.</text>
</comment>
<dbReference type="RefSeq" id="WP_136340407.1">
    <property type="nucleotide sequence ID" value="NZ_SSMD01000010.1"/>
</dbReference>
<dbReference type="Proteomes" id="UP000306113">
    <property type="component" value="Unassembled WGS sequence"/>
</dbReference>
<organism evidence="5 6">
    <name type="scientific">Thalassobius vesicularis</name>
    <dbReference type="NCBI Taxonomy" id="1294297"/>
    <lineage>
        <taxon>Bacteria</taxon>
        <taxon>Pseudomonadati</taxon>
        <taxon>Pseudomonadota</taxon>
        <taxon>Alphaproteobacteria</taxon>
        <taxon>Rhodobacterales</taxon>
        <taxon>Roseobacteraceae</taxon>
        <taxon>Thalassovita</taxon>
    </lineage>
</organism>
<protein>
    <submittedName>
        <fullName evidence="5">3-keto-5-aminohexanoate cleavage protein</fullName>
    </submittedName>
</protein>
<evidence type="ECO:0000313" key="6">
    <source>
        <dbReference type="Proteomes" id="UP000306113"/>
    </source>
</evidence>
<dbReference type="InterPro" id="IPR008567">
    <property type="entry name" value="BKACE"/>
</dbReference>
<keyword evidence="6" id="KW-1185">Reference proteome</keyword>